<evidence type="ECO:0000259" key="10">
    <source>
        <dbReference type="PROSITE" id="PS50110"/>
    </source>
</evidence>
<dbReference type="KEGG" id="xbc:ELE36_03700"/>
<evidence type="ECO:0000313" key="12">
    <source>
        <dbReference type="EMBL" id="QBB69556.1"/>
    </source>
</evidence>
<dbReference type="RefSeq" id="WP_129831813.1">
    <property type="nucleotide sequence ID" value="NZ_CP035704.1"/>
</dbReference>
<evidence type="ECO:0000256" key="5">
    <source>
        <dbReference type="ARBA" id="ARBA00023015"/>
    </source>
</evidence>
<dbReference type="PROSITE" id="PS50110">
    <property type="entry name" value="RESPONSE_REGULATORY"/>
    <property type="match status" value="1"/>
</dbReference>
<keyword evidence="13" id="KW-1185">Reference proteome</keyword>
<dbReference type="Pfam" id="PF00072">
    <property type="entry name" value="Response_reg"/>
    <property type="match status" value="1"/>
</dbReference>
<dbReference type="CDD" id="cd00383">
    <property type="entry name" value="trans_reg_C"/>
    <property type="match status" value="1"/>
</dbReference>
<dbReference type="GO" id="GO:0032993">
    <property type="term" value="C:protein-DNA complex"/>
    <property type="evidence" value="ECO:0007669"/>
    <property type="project" value="TreeGrafter"/>
</dbReference>
<keyword evidence="2" id="KW-0963">Cytoplasm</keyword>
<evidence type="ECO:0000256" key="8">
    <source>
        <dbReference type="PROSITE-ProRule" id="PRU00169"/>
    </source>
</evidence>
<dbReference type="EMBL" id="CP035704">
    <property type="protein sequence ID" value="QBB69556.1"/>
    <property type="molecule type" value="Genomic_DNA"/>
</dbReference>
<dbReference type="PANTHER" id="PTHR48111">
    <property type="entry name" value="REGULATOR OF RPOS"/>
    <property type="match status" value="1"/>
</dbReference>
<evidence type="ECO:0000259" key="11">
    <source>
        <dbReference type="PROSITE" id="PS51755"/>
    </source>
</evidence>
<dbReference type="Pfam" id="PF00486">
    <property type="entry name" value="Trans_reg_C"/>
    <property type="match status" value="1"/>
</dbReference>
<keyword evidence="3 8" id="KW-0597">Phosphoprotein</keyword>
<dbReference type="InterPro" id="IPR001867">
    <property type="entry name" value="OmpR/PhoB-type_DNA-bd"/>
</dbReference>
<accession>A0A411HGA8</accession>
<dbReference type="SMART" id="SM00448">
    <property type="entry name" value="REC"/>
    <property type="match status" value="1"/>
</dbReference>
<protein>
    <submittedName>
        <fullName evidence="12">Response regulator transcription factor</fullName>
    </submittedName>
</protein>
<dbReference type="Gene3D" id="1.10.10.10">
    <property type="entry name" value="Winged helix-like DNA-binding domain superfamily/Winged helix DNA-binding domain"/>
    <property type="match status" value="1"/>
</dbReference>
<feature type="DNA-binding region" description="OmpR/PhoB-type" evidence="9">
    <location>
        <begin position="124"/>
        <end position="218"/>
    </location>
</feature>
<feature type="domain" description="Response regulatory" evidence="10">
    <location>
        <begin position="2"/>
        <end position="116"/>
    </location>
</feature>
<comment type="subcellular location">
    <subcellularLocation>
        <location evidence="1">Cytoplasm</location>
    </subcellularLocation>
</comment>
<dbReference type="GO" id="GO:0005829">
    <property type="term" value="C:cytosol"/>
    <property type="evidence" value="ECO:0007669"/>
    <property type="project" value="TreeGrafter"/>
</dbReference>
<evidence type="ECO:0000256" key="4">
    <source>
        <dbReference type="ARBA" id="ARBA00023012"/>
    </source>
</evidence>
<dbReference type="PANTHER" id="PTHR48111:SF35">
    <property type="entry name" value="TRANSCRIPTIONAL REGULATORY PROTEIN QSEB"/>
    <property type="match status" value="1"/>
</dbReference>
<dbReference type="Gene3D" id="3.40.50.2300">
    <property type="match status" value="1"/>
</dbReference>
<evidence type="ECO:0000256" key="9">
    <source>
        <dbReference type="PROSITE-ProRule" id="PRU01091"/>
    </source>
</evidence>
<dbReference type="OrthoDB" id="9802426at2"/>
<dbReference type="PROSITE" id="PS51755">
    <property type="entry name" value="OMPR_PHOB"/>
    <property type="match status" value="1"/>
</dbReference>
<evidence type="ECO:0000313" key="13">
    <source>
        <dbReference type="Proteomes" id="UP000291562"/>
    </source>
</evidence>
<feature type="modified residue" description="4-aspartylphosphate" evidence="8">
    <location>
        <position position="51"/>
    </location>
</feature>
<sequence length="224" mass="24714">MRILLVEDDAMIGRSVQRGLTQDGMTVDWLMHGDAVERALQDHAFDALLLDLGLPGKSGLQIIRETRGHKNPLPILVITAQDAIEDRIAGLDAGADDYLTKPFDLNELAARLRALARRASGRVDPQIEHGSLRLNPASHEVTLREQPVLLSAREFAVLHALLERPGHVLSRAKLEEKLYGWGHGIDSNAIEVHIHALRKKLGQSIIRNVRGVGYVVDKVVDKPA</sequence>
<keyword evidence="6 9" id="KW-0238">DNA-binding</keyword>
<dbReference type="InterPro" id="IPR001789">
    <property type="entry name" value="Sig_transdc_resp-reg_receiver"/>
</dbReference>
<dbReference type="SUPFAM" id="SSF52172">
    <property type="entry name" value="CheY-like"/>
    <property type="match status" value="1"/>
</dbReference>
<proteinExistence type="predicted"/>
<gene>
    <name evidence="12" type="ORF">ELE36_03700</name>
</gene>
<dbReference type="GO" id="GO:0006355">
    <property type="term" value="P:regulation of DNA-templated transcription"/>
    <property type="evidence" value="ECO:0007669"/>
    <property type="project" value="InterPro"/>
</dbReference>
<dbReference type="Gene3D" id="6.10.250.690">
    <property type="match status" value="1"/>
</dbReference>
<keyword evidence="4" id="KW-0902">Two-component regulatory system</keyword>
<dbReference type="InterPro" id="IPR011006">
    <property type="entry name" value="CheY-like_superfamily"/>
</dbReference>
<dbReference type="InterPro" id="IPR036388">
    <property type="entry name" value="WH-like_DNA-bd_sf"/>
</dbReference>
<name>A0A411HGA8_9GAMM</name>
<dbReference type="GO" id="GO:0000156">
    <property type="term" value="F:phosphorelay response regulator activity"/>
    <property type="evidence" value="ECO:0007669"/>
    <property type="project" value="TreeGrafter"/>
</dbReference>
<keyword evidence="5" id="KW-0805">Transcription regulation</keyword>
<evidence type="ECO:0000256" key="6">
    <source>
        <dbReference type="ARBA" id="ARBA00023125"/>
    </source>
</evidence>
<evidence type="ECO:0000256" key="2">
    <source>
        <dbReference type="ARBA" id="ARBA00022490"/>
    </source>
</evidence>
<dbReference type="AlphaFoldDB" id="A0A411HGA8"/>
<evidence type="ECO:0000256" key="1">
    <source>
        <dbReference type="ARBA" id="ARBA00004496"/>
    </source>
</evidence>
<dbReference type="InterPro" id="IPR039420">
    <property type="entry name" value="WalR-like"/>
</dbReference>
<evidence type="ECO:0000256" key="3">
    <source>
        <dbReference type="ARBA" id="ARBA00022553"/>
    </source>
</evidence>
<keyword evidence="7" id="KW-0804">Transcription</keyword>
<dbReference type="GO" id="GO:0000976">
    <property type="term" value="F:transcription cis-regulatory region binding"/>
    <property type="evidence" value="ECO:0007669"/>
    <property type="project" value="TreeGrafter"/>
</dbReference>
<reference evidence="12 13" key="1">
    <citation type="submission" date="2019-01" db="EMBL/GenBank/DDBJ databases">
        <title>Pseudolysobacter antarctica gen. nov., sp. nov., isolated from Fildes Peninsula, Antarctica.</title>
        <authorList>
            <person name="Wei Z."/>
            <person name="Peng F."/>
        </authorList>
    </citation>
    <scope>NUCLEOTIDE SEQUENCE [LARGE SCALE GENOMIC DNA]</scope>
    <source>
        <strain evidence="12 13">AQ6-296</strain>
    </source>
</reference>
<organism evidence="12 13">
    <name type="scientific">Pseudolysobacter antarcticus</name>
    <dbReference type="NCBI Taxonomy" id="2511995"/>
    <lineage>
        <taxon>Bacteria</taxon>
        <taxon>Pseudomonadati</taxon>
        <taxon>Pseudomonadota</taxon>
        <taxon>Gammaproteobacteria</taxon>
        <taxon>Lysobacterales</taxon>
        <taxon>Rhodanobacteraceae</taxon>
        <taxon>Pseudolysobacter</taxon>
    </lineage>
</organism>
<dbReference type="Proteomes" id="UP000291562">
    <property type="component" value="Chromosome"/>
</dbReference>
<dbReference type="SMART" id="SM00862">
    <property type="entry name" value="Trans_reg_C"/>
    <property type="match status" value="1"/>
</dbReference>
<feature type="domain" description="OmpR/PhoB-type" evidence="11">
    <location>
        <begin position="124"/>
        <end position="218"/>
    </location>
</feature>
<evidence type="ECO:0000256" key="7">
    <source>
        <dbReference type="ARBA" id="ARBA00023163"/>
    </source>
</evidence>